<evidence type="ECO:0000256" key="1">
    <source>
        <dbReference type="ARBA" id="ARBA00003343"/>
    </source>
</evidence>
<feature type="compositionally biased region" description="Low complexity" evidence="7">
    <location>
        <begin position="728"/>
        <end position="739"/>
    </location>
</feature>
<evidence type="ECO:0000256" key="7">
    <source>
        <dbReference type="SAM" id="MobiDB-lite"/>
    </source>
</evidence>
<feature type="compositionally biased region" description="Polar residues" evidence="7">
    <location>
        <begin position="212"/>
        <end position="227"/>
    </location>
</feature>
<evidence type="ECO:0000256" key="4">
    <source>
        <dbReference type="ARBA" id="ARBA00022679"/>
    </source>
</evidence>
<feature type="region of interest" description="Disordered" evidence="7">
    <location>
        <begin position="835"/>
        <end position="891"/>
    </location>
</feature>
<comment type="similarity">
    <text evidence="2">Belongs to the KptA/TPT1 family.</text>
</comment>
<accession>A0A812NKA5</accession>
<feature type="compositionally biased region" description="Polar residues" evidence="7">
    <location>
        <begin position="361"/>
        <end position="370"/>
    </location>
</feature>
<comment type="caution">
    <text evidence="8">The sequence shown here is derived from an EMBL/GenBank/DDBJ whole genome shotgun (WGS) entry which is preliminary data.</text>
</comment>
<feature type="compositionally biased region" description="Low complexity" evidence="7">
    <location>
        <begin position="873"/>
        <end position="883"/>
    </location>
</feature>
<evidence type="ECO:0000313" key="8">
    <source>
        <dbReference type="EMBL" id="CAE7311415.1"/>
    </source>
</evidence>
<evidence type="ECO:0000256" key="2">
    <source>
        <dbReference type="ARBA" id="ARBA00009836"/>
    </source>
</evidence>
<reference evidence="8" key="1">
    <citation type="submission" date="2021-02" db="EMBL/GenBank/DDBJ databases">
        <authorList>
            <person name="Dougan E. K."/>
            <person name="Rhodes N."/>
            <person name="Thang M."/>
            <person name="Chan C."/>
        </authorList>
    </citation>
    <scope>NUCLEOTIDE SEQUENCE</scope>
</reference>
<feature type="compositionally biased region" description="Acidic residues" evidence="7">
    <location>
        <begin position="1497"/>
        <end position="1510"/>
    </location>
</feature>
<keyword evidence="5" id="KW-0520">NAD</keyword>
<feature type="compositionally biased region" description="Basic and acidic residues" evidence="7">
    <location>
        <begin position="88"/>
        <end position="97"/>
    </location>
</feature>
<proteinExistence type="inferred from homology"/>
<feature type="region of interest" description="Disordered" evidence="7">
    <location>
        <begin position="707"/>
        <end position="752"/>
    </location>
</feature>
<dbReference type="Gene3D" id="3.20.170.30">
    <property type="match status" value="1"/>
</dbReference>
<dbReference type="SUPFAM" id="SSF56399">
    <property type="entry name" value="ADP-ribosylation"/>
    <property type="match status" value="1"/>
</dbReference>
<organism evidence="8 9">
    <name type="scientific">Symbiodinium necroappetens</name>
    <dbReference type="NCBI Taxonomy" id="1628268"/>
    <lineage>
        <taxon>Eukaryota</taxon>
        <taxon>Sar</taxon>
        <taxon>Alveolata</taxon>
        <taxon>Dinophyceae</taxon>
        <taxon>Suessiales</taxon>
        <taxon>Symbiodiniaceae</taxon>
        <taxon>Symbiodinium</taxon>
    </lineage>
</organism>
<dbReference type="EC" id="2.7.1.160" evidence="3"/>
<comment type="catalytic activity">
    <reaction evidence="6">
        <text>2'-phospho-[ligated tRNA] + NAD(+) = mature tRNA + ADP-alpha-D-ribose 1'',2''-cyclic phosphate + nicotinamide</text>
        <dbReference type="Rhea" id="RHEA:23324"/>
        <dbReference type="Rhea" id="RHEA-COMP:11106"/>
        <dbReference type="Rhea" id="RHEA-COMP:11107"/>
        <dbReference type="ChEBI" id="CHEBI:17154"/>
        <dbReference type="ChEBI" id="CHEBI:57540"/>
        <dbReference type="ChEBI" id="CHEBI:76596"/>
        <dbReference type="ChEBI" id="CHEBI:82883"/>
        <dbReference type="ChEBI" id="CHEBI:85027"/>
        <dbReference type="EC" id="2.7.1.160"/>
    </reaction>
</comment>
<dbReference type="GO" id="GO:0000215">
    <property type="term" value="F:tRNA 2'-phosphotransferase activity"/>
    <property type="evidence" value="ECO:0007669"/>
    <property type="project" value="UniProtKB-EC"/>
</dbReference>
<dbReference type="PANTHER" id="PTHR12684:SF2">
    <property type="entry name" value="TRNA 2'-PHOSPHOTRANSFERASE 1"/>
    <property type="match status" value="1"/>
</dbReference>
<feature type="compositionally biased region" description="Acidic residues" evidence="7">
    <location>
        <begin position="841"/>
        <end position="852"/>
    </location>
</feature>
<feature type="compositionally biased region" description="Polar residues" evidence="7">
    <location>
        <begin position="708"/>
        <end position="719"/>
    </location>
</feature>
<dbReference type="Proteomes" id="UP000601435">
    <property type="component" value="Unassembled WGS sequence"/>
</dbReference>
<feature type="region of interest" description="Disordered" evidence="7">
    <location>
        <begin position="1057"/>
        <end position="1076"/>
    </location>
</feature>
<dbReference type="InterPro" id="IPR002745">
    <property type="entry name" value="Ptrans_KptA/Tpt1"/>
</dbReference>
<comment type="function">
    <text evidence="1">Catalyzes the last step of tRNA splicing, the transfer of the splice junction 2'-phosphate from ligated tRNA to NAD to produce ADP-ribose 1''-2'' cyclic phosphate.</text>
</comment>
<feature type="region of interest" description="Disordered" evidence="7">
    <location>
        <begin position="1"/>
        <end position="123"/>
    </location>
</feature>
<feature type="region of interest" description="Disordered" evidence="7">
    <location>
        <begin position="616"/>
        <end position="681"/>
    </location>
</feature>
<feature type="compositionally biased region" description="Polar residues" evidence="7">
    <location>
        <begin position="1460"/>
        <end position="1476"/>
    </location>
</feature>
<gene>
    <name evidence="8" type="primary">Trpt1</name>
    <name evidence="8" type="ORF">SNEC2469_LOCUS7749</name>
</gene>
<keyword evidence="9" id="KW-1185">Reference proteome</keyword>
<dbReference type="EMBL" id="CAJNJA010013042">
    <property type="protein sequence ID" value="CAE7311415.1"/>
    <property type="molecule type" value="Genomic_DNA"/>
</dbReference>
<feature type="region of interest" description="Disordered" evidence="7">
    <location>
        <begin position="348"/>
        <end position="384"/>
    </location>
</feature>
<protein>
    <recommendedName>
        <fullName evidence="3">2'-phosphotransferase</fullName>
        <ecNumber evidence="3">2.7.1.160</ecNumber>
    </recommendedName>
</protein>
<feature type="region of interest" description="Disordered" evidence="7">
    <location>
        <begin position="1456"/>
        <end position="1510"/>
    </location>
</feature>
<evidence type="ECO:0000256" key="3">
    <source>
        <dbReference type="ARBA" id="ARBA00012007"/>
    </source>
</evidence>
<feature type="region of interest" description="Disordered" evidence="7">
    <location>
        <begin position="156"/>
        <end position="299"/>
    </location>
</feature>
<dbReference type="Gene3D" id="1.10.10.970">
    <property type="entry name" value="RNA 2'-phosphotransferase, Tpt1/KptA family, N-terminal domain"/>
    <property type="match status" value="1"/>
</dbReference>
<sequence length="1736" mass="191453">MQLPVQRGLLTSPAPGATTDAMQQSLPASLEENDAAPMSVLWSPDSRGYSEIEGASSIDSDIILGKSSSDAEDPPPSEVTPQAASTSRDIKAEDKRSPRPTSSSVAKDTQVEGQRPPRPKSRRVAKMLVKVLSSLDHGGLCQRLPFKSWGTVAAMPARSTTEDRQGASHSDDRPLISLVSQTTTRSHTCEGAEEPKAKRAKKPKPDGAESGATATSTEGPSNGSVASTPREENPLRSAVSALRSFEAVSALQQKSHNRPAVDRGPGGRVVSKAKPAARDRKSARRPPSYLRHGGGEPVGALRQLREAARAAAQAREGDDEEVEVEVEIESTVSLRSADSAPETILTKRGLWPVPSCEQEDSNQGSATSAGLRSAASPPESFTLAPRREKLISHALSRVLRHEAHHHDLPMNTAGYVPLLDLITAQPLWQHQVAPEEVKQAIRTNKKGRYQLLTEAGTDKVRAVQGHSRSLVRHYNLSDNEMLQEISVRNAPETAVHGTVLANYASIRANGLHRGLRQHIHFVDGEAVTAASGRAGERSGLRNGSELMIWVDLRWCLRDGISVYKSHNRVLLTPGQDGWLLPKYIFEVQIVGTDRAIQTPDETQLPTVDMVKEALQKARGKQTPCQSREKRSLDASRHVSRESGEQAMGQLQELRNDAVAKAKARAQQHQEPTQPEDRRGDTAQSWWWANQWDSSWYTEAQWTEGGNWRTWTPHSSNWHWESTQDEESSAASTSAAPQAAMDRNSMSDLLGGHADQAGGHVRMALQLLASLPPGEANAILNFLSALPHPSQLPRTGVTKEQSTQTDAAICFSIQTQTEPTADPAEPRGLRLQRLTASTTEEPTLDEGDPDDPWQSDAHPLSTTASQCPAGGSAGVEEAAAGSAARRSRHFGDAQTAGQLLRTPETIHDLMQFLDQGSFRQYHNKYHQAREGRALREDGVPFDAPLRTPSCGNWLWSLSASLVVGPQRLGARQQEGSLGDAMECYLFTVYQAQTPSALTLVDDWATLATHLHALLHDVPATIYYRLTWKQSWMTLAEKLDGWLCFADPLPLEDGEVDHPVPMQGSRLRTTSTSGPKLGSRIADEGRSQCIVDSTPFEELGTMMSTRDPIVPANADDGGASAKAVLGTGAYQRCLQSASYDDEQCTQSVRLARFVQQNDLVVLNTWHMKDPCTNYTRTGNSQIDFVMVRVLSADPLSKQVLKQPAPFGAWKEMAHQALIANVRVIRHFHLPRPAKQLNANYAVKDLDHAYRRNDPRIQELQHQTQRRLQRTEMPTAEMLNQTLVQAVVKIFPALSRGKQGRSKSMAVLRAFFTAWKEQLTLPDGEGGSVPPKIMLRRPDGTPMYVQSCQQHGVTHSCALAGHVKDLVLTQEGLKALGGNGFIVRDRKEAGSQVGEVLWDLTPAEATPMQLPWTLFADDHLGRSASHYSNSVYAMTGQQVPLEPEQQLAQVWGLSSPLAVTPTPLRQGNATRSRQSQGQPNKFRKGQGKGKPTQSKREREQDEEAADEEMWPDLDQLDEETIRRILKVLIKSATRHEQQLTSLESDRSFVFFMETGNHGLIGMMIQASQAWHQKYEAGSVTTSLRATLWGVLLLEWKTRLEKIEADTQALQTAEAAHWITRSPLQWAYTEWNAEQKKALPSSRDNLPHEEAKRAVNNLLRITAKDDIVHRFQSLKPLKPDLHAEVVVMLLTLTIRQKGEEIQKDLDLLADNSVGKVVGLRLRRERVSKTALAKELEKLRL</sequence>
<evidence type="ECO:0000313" key="9">
    <source>
        <dbReference type="Proteomes" id="UP000601435"/>
    </source>
</evidence>
<dbReference type="Pfam" id="PF01885">
    <property type="entry name" value="PTS_2-RNA"/>
    <property type="match status" value="1"/>
</dbReference>
<evidence type="ECO:0000256" key="6">
    <source>
        <dbReference type="ARBA" id="ARBA00047949"/>
    </source>
</evidence>
<dbReference type="InterPro" id="IPR042080">
    <property type="entry name" value="RNA_2'-PTrans_N"/>
</dbReference>
<feature type="compositionally biased region" description="Basic and acidic residues" evidence="7">
    <location>
        <begin position="187"/>
        <end position="207"/>
    </location>
</feature>
<evidence type="ECO:0000256" key="5">
    <source>
        <dbReference type="ARBA" id="ARBA00023027"/>
    </source>
</evidence>
<dbReference type="InterPro" id="IPR042081">
    <property type="entry name" value="RNA_2'-PTrans_C"/>
</dbReference>
<feature type="compositionally biased region" description="Basic and acidic residues" evidence="7">
    <location>
        <begin position="160"/>
        <end position="174"/>
    </location>
</feature>
<dbReference type="PANTHER" id="PTHR12684">
    <property type="entry name" value="PUTATIVE PHOSPHOTRANSFERASE"/>
    <property type="match status" value="1"/>
</dbReference>
<feature type="compositionally biased region" description="Basic and acidic residues" evidence="7">
    <location>
        <begin position="626"/>
        <end position="643"/>
    </location>
</feature>
<keyword evidence="4" id="KW-0808">Transferase</keyword>
<dbReference type="OrthoDB" id="419694at2759"/>
<dbReference type="GO" id="GO:0006388">
    <property type="term" value="P:tRNA splicing, via endonucleolytic cleavage and ligation"/>
    <property type="evidence" value="ECO:0007669"/>
    <property type="project" value="TreeGrafter"/>
</dbReference>
<name>A0A812NKA5_9DINO</name>